<evidence type="ECO:0000256" key="6">
    <source>
        <dbReference type="ARBA" id="ARBA00013078"/>
    </source>
</evidence>
<comment type="pathway">
    <text evidence="3 13">Organic acid metabolism; glycolate biosynthesis; glycolate from 2-phosphoglycolate: step 1/1.</text>
</comment>
<evidence type="ECO:0000256" key="4">
    <source>
        <dbReference type="ARBA" id="ARBA00006171"/>
    </source>
</evidence>
<dbReference type="RefSeq" id="WP_146912708.1">
    <property type="nucleotide sequence ID" value="NZ_CP042344.1"/>
</dbReference>
<feature type="binding site" evidence="13">
    <location>
        <position position="199"/>
    </location>
    <ligand>
        <name>Mg(2+)</name>
        <dbReference type="ChEBI" id="CHEBI:18420"/>
    </ligand>
</feature>
<feature type="binding site" evidence="13">
    <location>
        <position position="31"/>
    </location>
    <ligand>
        <name>Mg(2+)</name>
        <dbReference type="ChEBI" id="CHEBI:18420"/>
    </ligand>
</feature>
<dbReference type="GO" id="GO:0046872">
    <property type="term" value="F:metal ion binding"/>
    <property type="evidence" value="ECO:0007669"/>
    <property type="project" value="UniProtKB-KW"/>
</dbReference>
<dbReference type="SFLD" id="SFLDG01135">
    <property type="entry name" value="C1.5.6:_HAD__Beta-PGM__Phospha"/>
    <property type="match status" value="1"/>
</dbReference>
<dbReference type="OrthoDB" id="9807630at2"/>
<protein>
    <recommendedName>
        <fullName evidence="6 13">Phosphoglycolate phosphatase</fullName>
        <shortName evidence="13">PGP</shortName>
        <shortName evidence="13">PGPase</shortName>
        <ecNumber evidence="6 13">3.1.3.18</ecNumber>
    </recommendedName>
</protein>
<dbReference type="SFLD" id="SFLDG01129">
    <property type="entry name" value="C1.5:_HAD__Beta-PGM__Phosphata"/>
    <property type="match status" value="1"/>
</dbReference>
<keyword evidence="9 13" id="KW-0378">Hydrolase</keyword>
<evidence type="ECO:0000256" key="12">
    <source>
        <dbReference type="ARBA" id="ARBA00059247"/>
    </source>
</evidence>
<comment type="catalytic activity">
    <reaction evidence="1 13">
        <text>2-phosphoglycolate + H2O = glycolate + phosphate</text>
        <dbReference type="Rhea" id="RHEA:14369"/>
        <dbReference type="ChEBI" id="CHEBI:15377"/>
        <dbReference type="ChEBI" id="CHEBI:29805"/>
        <dbReference type="ChEBI" id="CHEBI:43474"/>
        <dbReference type="ChEBI" id="CHEBI:58033"/>
        <dbReference type="EC" id="3.1.3.18"/>
    </reaction>
</comment>
<comment type="cofactor">
    <cofactor evidence="2 13">
        <name>Mg(2+)</name>
        <dbReference type="ChEBI" id="CHEBI:18420"/>
    </cofactor>
</comment>
<feature type="active site" description="Nucleophile" evidence="13">
    <location>
        <position position="29"/>
    </location>
</feature>
<sequence>MSTNVTAPTGAALPAPRISLATVDAVMLDLDGTLVDTLGDFALALGHTLAELELPAMPADEIALRVGKGSEHLLQSVLLWACSRAGHVDAAARAQALYARAHLRYQHHYGIVNGSRATLYPGVQQGLAGLRRRGLRLVCLTNKPRVHALALLAAKGLQASFEAVFGGDSFARKKPDPLPLLETCAWLGTLPGRTLMVGDSRNDAQAARAAGCPVVLLGYGYNHGRPVREVPADGYLDSLTQLLGP</sequence>
<dbReference type="EC" id="3.1.3.18" evidence="6 13"/>
<dbReference type="PRINTS" id="PR00413">
    <property type="entry name" value="HADHALOGNASE"/>
</dbReference>
<keyword evidence="11 13" id="KW-0119">Carbohydrate metabolism</keyword>
<proteinExistence type="inferred from homology"/>
<reference evidence="14 15" key="1">
    <citation type="submission" date="2019-07" db="EMBL/GenBank/DDBJ databases">
        <title>Complete genome sequence of Comamonas sp. NLF 7-7 isolated from livestock.</title>
        <authorList>
            <person name="Kim D.H."/>
            <person name="Kim J.G."/>
        </authorList>
    </citation>
    <scope>NUCLEOTIDE SEQUENCE [LARGE SCALE GENOMIC DNA]</scope>
    <source>
        <strain evidence="14 15">NLF 7-7</strain>
    </source>
</reference>
<dbReference type="GO" id="GO:0019253">
    <property type="term" value="P:reductive pentose-phosphate cycle"/>
    <property type="evidence" value="ECO:0007669"/>
    <property type="project" value="UniProtKB-KW"/>
</dbReference>
<evidence type="ECO:0000256" key="2">
    <source>
        <dbReference type="ARBA" id="ARBA00001946"/>
    </source>
</evidence>
<dbReference type="Gene3D" id="1.10.150.240">
    <property type="entry name" value="Putative phosphatase, domain 2"/>
    <property type="match status" value="1"/>
</dbReference>
<comment type="function">
    <text evidence="12 13">Specifically catalyzes the dephosphorylation of 2-phosphoglycolate. Is involved in the dissimilation of the intracellular 2-phosphoglycolate formed during the DNA repair of 3'-phosphoglycolate ends, a major class of DNA lesions induced by oxidative stress.</text>
</comment>
<evidence type="ECO:0000256" key="1">
    <source>
        <dbReference type="ARBA" id="ARBA00000830"/>
    </source>
</evidence>
<organism evidence="14 15">
    <name type="scientific">Comamonas flocculans</name>
    <dbReference type="NCBI Taxonomy" id="2597701"/>
    <lineage>
        <taxon>Bacteria</taxon>
        <taxon>Pseudomonadati</taxon>
        <taxon>Pseudomonadota</taxon>
        <taxon>Betaproteobacteria</taxon>
        <taxon>Burkholderiales</taxon>
        <taxon>Comamonadaceae</taxon>
        <taxon>Comamonas</taxon>
    </lineage>
</organism>
<keyword evidence="10 13" id="KW-0460">Magnesium</keyword>
<dbReference type="GO" id="GO:0006281">
    <property type="term" value="P:DNA repair"/>
    <property type="evidence" value="ECO:0007669"/>
    <property type="project" value="TreeGrafter"/>
</dbReference>
<feature type="binding site" evidence="13">
    <location>
        <position position="29"/>
    </location>
    <ligand>
        <name>Mg(2+)</name>
        <dbReference type="ChEBI" id="CHEBI:18420"/>
    </ligand>
</feature>
<dbReference type="Pfam" id="PF00702">
    <property type="entry name" value="Hydrolase"/>
    <property type="match status" value="1"/>
</dbReference>
<evidence type="ECO:0000256" key="3">
    <source>
        <dbReference type="ARBA" id="ARBA00004818"/>
    </source>
</evidence>
<keyword evidence="7" id="KW-0113">Calvin cycle</keyword>
<dbReference type="PANTHER" id="PTHR43434:SF1">
    <property type="entry name" value="PHOSPHOGLYCOLATE PHOSPHATASE"/>
    <property type="match status" value="1"/>
</dbReference>
<dbReference type="SUPFAM" id="SSF56784">
    <property type="entry name" value="HAD-like"/>
    <property type="match status" value="1"/>
</dbReference>
<dbReference type="InterPro" id="IPR037512">
    <property type="entry name" value="PGPase_prok"/>
</dbReference>
<dbReference type="InterPro" id="IPR050155">
    <property type="entry name" value="HAD-like_hydrolase_sf"/>
</dbReference>
<accession>A0A5B8RY34</accession>
<dbReference type="UniPathway" id="UPA00865">
    <property type="reaction ID" value="UER00834"/>
</dbReference>
<comment type="similarity">
    <text evidence="4 13">Belongs to the HAD-like hydrolase superfamily. CbbY/CbbZ/Gph/YieH family.</text>
</comment>
<dbReference type="NCBIfam" id="TIGR01449">
    <property type="entry name" value="PGP_bact"/>
    <property type="match status" value="1"/>
</dbReference>
<dbReference type="GO" id="GO:0005829">
    <property type="term" value="C:cytosol"/>
    <property type="evidence" value="ECO:0007669"/>
    <property type="project" value="TreeGrafter"/>
</dbReference>
<comment type="subunit">
    <text evidence="5">Homotrimer.</text>
</comment>
<keyword evidence="15" id="KW-1185">Reference proteome</keyword>
<dbReference type="Proteomes" id="UP000321199">
    <property type="component" value="Chromosome"/>
</dbReference>
<evidence type="ECO:0000256" key="7">
    <source>
        <dbReference type="ARBA" id="ARBA00022567"/>
    </source>
</evidence>
<dbReference type="InterPro" id="IPR023214">
    <property type="entry name" value="HAD_sf"/>
</dbReference>
<dbReference type="GO" id="GO:0046295">
    <property type="term" value="P:glycolate biosynthetic process"/>
    <property type="evidence" value="ECO:0007669"/>
    <property type="project" value="UniProtKB-UniRule"/>
</dbReference>
<name>A0A5B8RY34_9BURK</name>
<dbReference type="KEGG" id="cof:FOZ74_08760"/>
<dbReference type="Gene3D" id="3.40.50.1000">
    <property type="entry name" value="HAD superfamily/HAD-like"/>
    <property type="match status" value="1"/>
</dbReference>
<evidence type="ECO:0000256" key="10">
    <source>
        <dbReference type="ARBA" id="ARBA00022842"/>
    </source>
</evidence>
<dbReference type="HAMAP" id="MF_00495">
    <property type="entry name" value="GPH_hydrolase_bact"/>
    <property type="match status" value="1"/>
</dbReference>
<dbReference type="EMBL" id="CP042344">
    <property type="protein sequence ID" value="QEA13115.1"/>
    <property type="molecule type" value="Genomic_DNA"/>
</dbReference>
<dbReference type="PANTHER" id="PTHR43434">
    <property type="entry name" value="PHOSPHOGLYCOLATE PHOSPHATASE"/>
    <property type="match status" value="1"/>
</dbReference>
<dbReference type="SFLD" id="SFLDS00003">
    <property type="entry name" value="Haloacid_Dehalogenase"/>
    <property type="match status" value="1"/>
</dbReference>
<evidence type="ECO:0000256" key="11">
    <source>
        <dbReference type="ARBA" id="ARBA00023277"/>
    </source>
</evidence>
<dbReference type="InterPro" id="IPR023198">
    <property type="entry name" value="PGP-like_dom2"/>
</dbReference>
<dbReference type="InterPro" id="IPR006439">
    <property type="entry name" value="HAD-SF_hydro_IA"/>
</dbReference>
<dbReference type="InterPro" id="IPR036412">
    <property type="entry name" value="HAD-like_sf"/>
</dbReference>
<evidence type="ECO:0000313" key="15">
    <source>
        <dbReference type="Proteomes" id="UP000321199"/>
    </source>
</evidence>
<keyword evidence="8 13" id="KW-0479">Metal-binding</keyword>
<evidence type="ECO:0000256" key="13">
    <source>
        <dbReference type="HAMAP-Rule" id="MF_00495"/>
    </source>
</evidence>
<evidence type="ECO:0000256" key="5">
    <source>
        <dbReference type="ARBA" id="ARBA00011233"/>
    </source>
</evidence>
<dbReference type="NCBIfam" id="TIGR01549">
    <property type="entry name" value="HAD-SF-IA-v1"/>
    <property type="match status" value="1"/>
</dbReference>
<dbReference type="AlphaFoldDB" id="A0A5B8RY34"/>
<gene>
    <name evidence="14" type="primary">gph</name>
    <name evidence="14" type="ORF">FOZ74_08760</name>
</gene>
<dbReference type="FunFam" id="3.40.50.1000:FF:000022">
    <property type="entry name" value="Phosphoglycolate phosphatase"/>
    <property type="match status" value="1"/>
</dbReference>
<evidence type="ECO:0000256" key="9">
    <source>
        <dbReference type="ARBA" id="ARBA00022801"/>
    </source>
</evidence>
<evidence type="ECO:0000313" key="14">
    <source>
        <dbReference type="EMBL" id="QEA13115.1"/>
    </source>
</evidence>
<evidence type="ECO:0000256" key="8">
    <source>
        <dbReference type="ARBA" id="ARBA00022723"/>
    </source>
</evidence>
<dbReference type="GO" id="GO:0008967">
    <property type="term" value="F:phosphoglycolate phosphatase activity"/>
    <property type="evidence" value="ECO:0007669"/>
    <property type="project" value="UniProtKB-UniRule"/>
</dbReference>